<accession>A0A974CQP6</accession>
<organism evidence="1 2">
    <name type="scientific">Xenopus laevis</name>
    <name type="common">African clawed frog</name>
    <dbReference type="NCBI Taxonomy" id="8355"/>
    <lineage>
        <taxon>Eukaryota</taxon>
        <taxon>Metazoa</taxon>
        <taxon>Chordata</taxon>
        <taxon>Craniata</taxon>
        <taxon>Vertebrata</taxon>
        <taxon>Euteleostomi</taxon>
        <taxon>Amphibia</taxon>
        <taxon>Batrachia</taxon>
        <taxon>Anura</taxon>
        <taxon>Pipoidea</taxon>
        <taxon>Pipidae</taxon>
        <taxon>Xenopodinae</taxon>
        <taxon>Xenopus</taxon>
        <taxon>Xenopus</taxon>
    </lineage>
</organism>
<proteinExistence type="predicted"/>
<gene>
    <name evidence="1" type="ORF">XELAEV_18032235mg</name>
</gene>
<dbReference type="AlphaFoldDB" id="A0A974CQP6"/>
<evidence type="ECO:0000313" key="2">
    <source>
        <dbReference type="Proteomes" id="UP000694892"/>
    </source>
</evidence>
<dbReference type="EMBL" id="CM004476">
    <property type="protein sequence ID" value="OCT77031.1"/>
    <property type="molecule type" value="Genomic_DNA"/>
</dbReference>
<reference evidence="2" key="1">
    <citation type="journal article" date="2016" name="Nature">
        <title>Genome evolution in the allotetraploid frog Xenopus laevis.</title>
        <authorList>
            <person name="Session A.M."/>
            <person name="Uno Y."/>
            <person name="Kwon T."/>
            <person name="Chapman J.A."/>
            <person name="Toyoda A."/>
            <person name="Takahashi S."/>
            <person name="Fukui A."/>
            <person name="Hikosaka A."/>
            <person name="Suzuki A."/>
            <person name="Kondo M."/>
            <person name="van Heeringen S.J."/>
            <person name="Quigley I."/>
            <person name="Heinz S."/>
            <person name="Ogino H."/>
            <person name="Ochi H."/>
            <person name="Hellsten U."/>
            <person name="Lyons J.B."/>
            <person name="Simakov O."/>
            <person name="Putnam N."/>
            <person name="Stites J."/>
            <person name="Kuroki Y."/>
            <person name="Tanaka T."/>
            <person name="Michiue T."/>
            <person name="Watanabe M."/>
            <person name="Bogdanovic O."/>
            <person name="Lister R."/>
            <person name="Georgiou G."/>
            <person name="Paranjpe S.S."/>
            <person name="van Kruijsbergen I."/>
            <person name="Shu S."/>
            <person name="Carlson J."/>
            <person name="Kinoshita T."/>
            <person name="Ohta Y."/>
            <person name="Mawaribuchi S."/>
            <person name="Jenkins J."/>
            <person name="Grimwood J."/>
            <person name="Schmutz J."/>
            <person name="Mitros T."/>
            <person name="Mozaffari S.V."/>
            <person name="Suzuki Y."/>
            <person name="Haramoto Y."/>
            <person name="Yamamoto T.S."/>
            <person name="Takagi C."/>
            <person name="Heald R."/>
            <person name="Miller K."/>
            <person name="Haudenschild C."/>
            <person name="Kitzman J."/>
            <person name="Nakayama T."/>
            <person name="Izutsu Y."/>
            <person name="Robert J."/>
            <person name="Fortriede J."/>
            <person name="Burns K."/>
            <person name="Lotay V."/>
            <person name="Karimi K."/>
            <person name="Yasuoka Y."/>
            <person name="Dichmann D.S."/>
            <person name="Flajnik M.F."/>
            <person name="Houston D.W."/>
            <person name="Shendure J."/>
            <person name="DuPasquier L."/>
            <person name="Vize P.D."/>
            <person name="Zorn A.M."/>
            <person name="Ito M."/>
            <person name="Marcotte E.M."/>
            <person name="Wallingford J.B."/>
            <person name="Ito Y."/>
            <person name="Asashima M."/>
            <person name="Ueno N."/>
            <person name="Matsuda Y."/>
            <person name="Veenstra G.J."/>
            <person name="Fujiyama A."/>
            <person name="Harland R.M."/>
            <person name="Taira M."/>
            <person name="Rokhsar D.S."/>
        </authorList>
    </citation>
    <scope>NUCLEOTIDE SEQUENCE [LARGE SCALE GENOMIC DNA]</scope>
    <source>
        <strain evidence="2">J</strain>
    </source>
</reference>
<protein>
    <submittedName>
        <fullName evidence="1">Uncharacterized protein</fullName>
    </submittedName>
</protein>
<sequence length="67" mass="7707">MNMVIRGCGHKNGRGQKLFLSFFCSVDCKLFGLNGLKLHWYVMQGQHLSIHHRSQVTELEKLQFGSD</sequence>
<evidence type="ECO:0000313" key="1">
    <source>
        <dbReference type="EMBL" id="OCT77031.1"/>
    </source>
</evidence>
<dbReference type="Proteomes" id="UP000694892">
    <property type="component" value="Chromosome 6L"/>
</dbReference>
<name>A0A974CQP6_XENLA</name>